<keyword evidence="3" id="KW-0614">Plasmid</keyword>
<reference evidence="3" key="6">
    <citation type="journal article" date="2010" name="Environ. Microbiol.">
        <title>Response of the Pseudomonas host chromosomal transcriptome to carriage of the IncP-7 plasmid pCAR1.</title>
        <authorList>
            <person name="Shintani M."/>
            <person name="Takahashi Y."/>
            <person name="Tokumaru H."/>
            <person name="Kadota K."/>
            <person name="Hara H."/>
            <person name="Miyakoshi M."/>
            <person name="Naito K."/>
            <person name="Yamane H."/>
            <person name="Nishida H."/>
            <person name="Nojiri H."/>
        </authorList>
    </citation>
    <scope>NUCLEOTIDE SEQUENCE</scope>
    <source>
        <strain evidence="3">CA10</strain>
        <plasmid evidence="3">pCAR1.2</plasmid>
    </source>
</reference>
<reference evidence="3" key="7">
    <citation type="journal article" date="2010" name="J. Bacteriol.">
        <title>Pmr, a histone-like protein H1 (H-NS) family protein encoded by the IncP-7 plasmid pCAR1, is a key global regulator that alters host function.</title>
        <authorList>
            <person name="Yun C.S."/>
            <person name="Suzuki C."/>
            <person name="Naito K."/>
            <person name="Takeda T."/>
            <person name="Takahashi Y."/>
            <person name="Sai F."/>
            <person name="Terabayashi T."/>
            <person name="Miyakoshi M."/>
            <person name="Shintani M."/>
            <person name="Nishida H."/>
            <person name="Yamane H."/>
            <person name="Nojiri H."/>
        </authorList>
    </citation>
    <scope>NUCLEOTIDE SEQUENCE</scope>
    <source>
        <strain evidence="3">CA10</strain>
        <plasmid evidence="3">pCAR1.2</plasmid>
    </source>
</reference>
<evidence type="ECO:0000259" key="2">
    <source>
        <dbReference type="Pfam" id="PF13503"/>
    </source>
</evidence>
<feature type="compositionally biased region" description="Basic and acidic residues" evidence="1">
    <location>
        <begin position="59"/>
        <end position="77"/>
    </location>
</feature>
<evidence type="ECO:0000256" key="1">
    <source>
        <dbReference type="SAM" id="MobiDB-lite"/>
    </source>
</evidence>
<feature type="domain" description="DUF4123" evidence="2">
    <location>
        <begin position="189"/>
        <end position="314"/>
    </location>
</feature>
<reference evidence="3" key="1">
    <citation type="journal article" date="2005" name="Appl. Microbiol. Biotechnol.">
        <title>Large plasmid pCAR2 and class II transposon Tn4676 are functional mobile genetic elements to distribute the carbazole/dioxin-degradative car gene cluster in different bacteria.</title>
        <authorList>
            <person name="Shintani M."/>
            <person name="Yoshida T."/>
            <person name="Habe H."/>
            <person name="Omori T."/>
            <person name="Nojiri H."/>
        </authorList>
    </citation>
    <scope>NUCLEOTIDE SEQUENCE</scope>
    <source>
        <strain evidence="3">CA10</strain>
        <plasmid evidence="3">pCAR1.2</plasmid>
    </source>
</reference>
<accession>B7XGE2</accession>
<reference evidence="3" key="2">
    <citation type="journal article" date="2005" name="Biotechnol. Lett.">
        <title>Recipient range of IncP-7 conjugative plasmid pCAR2 from Pseudomonas putida HS01 is broader than from other Pseudomonas strains.</title>
        <authorList>
            <person name="Shintani M."/>
            <person name="Habe H."/>
            <person name="Tsuda M."/>
            <person name="Omori T."/>
            <person name="Yamane H."/>
            <person name="Nojiri H."/>
        </authorList>
    </citation>
    <scope>NUCLEOTIDE SEQUENCE</scope>
    <source>
        <strain evidence="3">CA10</strain>
        <plasmid evidence="3">pCAR1.2</plasmid>
    </source>
</reference>
<reference evidence="3" key="4">
    <citation type="journal article" date="2009" name="Biosci. Biotechnol. Biochem.">
        <title>The complete nucleotide sequence of pCAR2: pCAR2 and pCAR1 were structurally identical IncP-7 carbazole degradative plasmids.</title>
        <authorList>
            <person name="Takahashi Y."/>
            <person name="Shintani M."/>
            <person name="Yamane H."/>
            <person name="Nojiri H."/>
        </authorList>
    </citation>
    <scope>NUCLEOTIDE SEQUENCE</scope>
    <source>
        <strain evidence="3">CA10</strain>
        <plasmid evidence="3">pCAR1.2</plasmid>
    </source>
</reference>
<dbReference type="Pfam" id="PF13503">
    <property type="entry name" value="DUF4123"/>
    <property type="match status" value="1"/>
</dbReference>
<geneLocation type="plasmid" evidence="3">
    <name>pCAR1.2</name>
</geneLocation>
<reference evidence="3" key="3">
    <citation type="journal article" date="2009" name="Appl. Environ. Microbiol.">
        <title>Carbazole-degradative IncP-7 plasmid pCAR1.2 is structurally unstable in Pseudomonas fluorescens Pf0-1, which accumulates catechol, the intermediate of the carbazole degradation pathway.</title>
        <authorList>
            <person name="Takahashi Y."/>
            <person name="Shintani M."/>
            <person name="Li L."/>
            <person name="Yamane H."/>
            <person name="Nojiri H."/>
        </authorList>
    </citation>
    <scope>NUCLEOTIDE SEQUENCE</scope>
    <source>
        <strain evidence="3">CA10</strain>
        <plasmid evidence="3">pCAR1.2</plasmid>
    </source>
</reference>
<proteinExistence type="predicted"/>
<dbReference type="EMBL" id="AB474758">
    <property type="protein sequence ID" value="BAH09950.1"/>
    <property type="molecule type" value="Genomic_DNA"/>
</dbReference>
<dbReference type="AlphaFoldDB" id="B7XGE2"/>
<protein>
    <recommendedName>
        <fullName evidence="2">DUF4123 domain-containing protein</fullName>
    </recommendedName>
</protein>
<feature type="compositionally biased region" description="Basic residues" evidence="1">
    <location>
        <begin position="29"/>
        <end position="44"/>
    </location>
</feature>
<feature type="compositionally biased region" description="Basic residues" evidence="1">
    <location>
        <begin position="84"/>
        <end position="95"/>
    </location>
</feature>
<sequence>MDRRANPHPGQRRRHPPGHRPNPAPAQRPSHRRPGRRATGRRHRPGPDRQRRGGGHPGATERHPPQRPRRPEDHLDRGSGTNGRGHHPAPGRGGRRQPDPGRRQHHLRLPGQHQGACRQTPVQRPQPFPVWLAPVSTIGVCGVPVKSGAQRRPLCAVAVMTPAFAYDPAADGAGSDLLNWMQAQPQAPYWALVDVALLGAAPFKAAARRHHWAPVNALANTPLQAFGEVAPHLIALGDTPQERQAQIAQLLTLTAGTPALSFLRSAYPAQALQLLFGYLAKAQVQGRARAVHLRFADSRILPGLLQTLAPSQQRRVADIVQDWRGCDRYGHVQGWLALHEAVPAAQIDTAPHLHLCPEQLAALLTQAEADAVFYQLTQQHPELLPQQQRAAFHQRLATCLSTASEMNLSTEQDRWLFVLLSLNYGNEFYRCPALAPTWDVIGEQGASLQEQTQGWSAETLQALMDFKASPTVPDGPNPL</sequence>
<name>B7XGE2_PSEPU</name>
<feature type="region of interest" description="Disordered" evidence="1">
    <location>
        <begin position="1"/>
        <end position="122"/>
    </location>
</feature>
<reference evidence="3" key="5">
    <citation type="journal article" date="2009" name="BMC Genomics">
        <title>High-resolution mapping of plasmid transcriptomes in different host bacteria.</title>
        <authorList>
            <person name="Miyakoshi M."/>
            <person name="Nishida H."/>
            <person name="Shintani M."/>
            <person name="Yamane H."/>
            <person name="Nojiri H."/>
        </authorList>
    </citation>
    <scope>NUCLEOTIDE SEQUENCE</scope>
    <source>
        <strain evidence="3">CA10</strain>
        <plasmid evidence="3">pCAR1.2</plasmid>
    </source>
</reference>
<organism evidence="3">
    <name type="scientific">Pseudomonas putida</name>
    <name type="common">Arthrobacter siderocapsulatus</name>
    <dbReference type="NCBI Taxonomy" id="303"/>
    <lineage>
        <taxon>Bacteria</taxon>
        <taxon>Pseudomonadati</taxon>
        <taxon>Pseudomonadota</taxon>
        <taxon>Gammaproteobacteria</taxon>
        <taxon>Pseudomonadales</taxon>
        <taxon>Pseudomonadaceae</taxon>
        <taxon>Pseudomonas</taxon>
    </lineage>
</organism>
<evidence type="ECO:0000313" key="3">
    <source>
        <dbReference type="EMBL" id="BAH09950.1"/>
    </source>
</evidence>
<dbReference type="InterPro" id="IPR025391">
    <property type="entry name" value="DUF4123"/>
</dbReference>